<keyword evidence="5" id="KW-1185">Reference proteome</keyword>
<dbReference type="Pfam" id="PF08325">
    <property type="entry name" value="WLM"/>
    <property type="match status" value="1"/>
</dbReference>
<protein>
    <recommendedName>
        <fullName evidence="3">WLM domain-containing protein</fullName>
    </recommendedName>
</protein>
<dbReference type="InterPro" id="IPR036339">
    <property type="entry name" value="PUB-like_dom_sf"/>
</dbReference>
<proteinExistence type="predicted"/>
<dbReference type="PANTHER" id="PTHR47796">
    <property type="entry name" value="ZINC METALLOPROTEINASE-LIKE PROTEIN"/>
    <property type="match status" value="1"/>
</dbReference>
<dbReference type="InterPro" id="IPR013536">
    <property type="entry name" value="WLM_dom"/>
</dbReference>
<evidence type="ECO:0000313" key="5">
    <source>
        <dbReference type="Proteomes" id="UP000006906"/>
    </source>
</evidence>
<gene>
    <name evidence="4" type="ORF">CHLRE_16g684000v5</name>
</gene>
<keyword evidence="1" id="KW-0175">Coiled coil</keyword>
<dbReference type="SMART" id="SM00580">
    <property type="entry name" value="PUG"/>
    <property type="match status" value="1"/>
</dbReference>
<dbReference type="Gene3D" id="1.20.58.2190">
    <property type="match status" value="1"/>
</dbReference>
<feature type="region of interest" description="Disordered" evidence="2">
    <location>
        <begin position="471"/>
        <end position="493"/>
    </location>
</feature>
<dbReference type="STRING" id="3055.A0A2K3CUU9"/>
<dbReference type="OrthoDB" id="49605at2759"/>
<dbReference type="AlphaFoldDB" id="A0A2K3CUU9"/>
<name>A0A2K3CUU9_CHLRE</name>
<feature type="compositionally biased region" description="Low complexity" evidence="2">
    <location>
        <begin position="434"/>
        <end position="445"/>
    </location>
</feature>
<accession>A0A2K3CUU9</accession>
<dbReference type="InParanoid" id="A0A2K3CUU9"/>
<dbReference type="Gramene" id="PNW72062">
    <property type="protein sequence ID" value="PNW72062"/>
    <property type="gene ID" value="CHLRE_16g684000v5"/>
</dbReference>
<dbReference type="OMA" id="GRAICAQ"/>
<feature type="region of interest" description="Disordered" evidence="2">
    <location>
        <begin position="627"/>
        <end position="649"/>
    </location>
</feature>
<evidence type="ECO:0000256" key="1">
    <source>
        <dbReference type="SAM" id="Coils"/>
    </source>
</evidence>
<dbReference type="FunCoup" id="A0A2K3CUU9">
    <property type="interactions" value="256"/>
</dbReference>
<evidence type="ECO:0000259" key="3">
    <source>
        <dbReference type="PROSITE" id="PS51397"/>
    </source>
</evidence>
<feature type="domain" description="WLM" evidence="3">
    <location>
        <begin position="126"/>
        <end position="324"/>
    </location>
</feature>
<dbReference type="Pfam" id="PF09409">
    <property type="entry name" value="PUB"/>
    <property type="match status" value="1"/>
</dbReference>
<dbReference type="SUPFAM" id="SSF143503">
    <property type="entry name" value="PUG domain-like"/>
    <property type="match status" value="1"/>
</dbReference>
<dbReference type="KEGG" id="cre:CHLRE_16g684000v5"/>
<dbReference type="GeneID" id="5717608"/>
<evidence type="ECO:0000313" key="4">
    <source>
        <dbReference type="EMBL" id="PNW72062.1"/>
    </source>
</evidence>
<dbReference type="PANTHER" id="PTHR47796:SF1">
    <property type="entry name" value="OS08G0500800 PROTEIN"/>
    <property type="match status" value="1"/>
</dbReference>
<dbReference type="ExpressionAtlas" id="A0A2K3CUU9">
    <property type="expression patterns" value="baseline and differential"/>
</dbReference>
<dbReference type="EMBL" id="CM008977">
    <property type="protein sequence ID" value="PNW72062.1"/>
    <property type="molecule type" value="Genomic_DNA"/>
</dbReference>
<dbReference type="RefSeq" id="XP_042915961.1">
    <property type="nucleotide sequence ID" value="XM_043071504.1"/>
</dbReference>
<sequence length="806" mass="79958">MSADEFTVHLHWRGGAHTVTIAHADPTLEELGRAICAQCGAALETVKLLVSGRKGYIAPAQAPGTKASEAGLVPGCRPLLIASRAEDVDQVRRAPRDATLTRGFDEELKRAARRRRTATAAQAQPPRAEYTFGRYEAWQVPGLQPPPSEALKLLYRLANDPGILGIMAAHRYKVGLLREMPPEGKVGISPVCVLGLNTNAGQSIDLRLRTDDLKGFRKYERIRETLIHELAHNEFSEHGADFKELNSRLGRECAAINARYSSGHAVLDAAAAAGGHGGADGDTRASELDAVWLADEDGVMAATARMSGRTLRQLAAAGGAAGKGAAGGAVAGAAAAGRGLAGTGAARVLPPRLVAAAAALQRSQEQQQRARQEVAAAAAAAVASGSALPAPLGLAADAAPGTPQLANTTGISGTNGGDTLMQEAEAMQQGEGSGSDSGSVTGSADGADEDVRRFEHFDADTAAAEAAMRRLEGGGGGGAGEAEAEGEGEVVKGDVGGVAGGGAVDMVQEEAVAAVPPAADAAGGVPAAGGDSARGAHASRDDGVDGSLADLMDVDVSGAHAAALAAPPAATAPAPAPAVAAATDATLGGPAAAAAAPPAVAHAPAALPQPPPALVRLALTPPPELAPAAAAAAGDGGSADGAASSSSEDVVQQKLRQAWAAVTQLAAAPAATPSDVVAALDTLETMLGNAAHFPGEDKYRRVRLGNGAFQKRVGRLPGGTALLRVAGFVEEVEGASVGGGGAGGAGVGGAAGGEAVLRLRRNDPGLLWLVVSVVREARGQAEAQLAAAAAAGCAGAGAGGARAQAE</sequence>
<dbReference type="InterPro" id="IPR018997">
    <property type="entry name" value="PUB_domain"/>
</dbReference>
<dbReference type="PROSITE" id="PS51397">
    <property type="entry name" value="WLM"/>
    <property type="match status" value="1"/>
</dbReference>
<feature type="compositionally biased region" description="Low complexity" evidence="2">
    <location>
        <begin position="520"/>
        <end position="531"/>
    </location>
</feature>
<reference evidence="4 5" key="1">
    <citation type="journal article" date="2007" name="Science">
        <title>The Chlamydomonas genome reveals the evolution of key animal and plant functions.</title>
        <authorList>
            <person name="Merchant S.S."/>
            <person name="Prochnik S.E."/>
            <person name="Vallon O."/>
            <person name="Harris E.H."/>
            <person name="Karpowicz S.J."/>
            <person name="Witman G.B."/>
            <person name="Terry A."/>
            <person name="Salamov A."/>
            <person name="Fritz-Laylin L.K."/>
            <person name="Marechal-Drouard L."/>
            <person name="Marshall W.F."/>
            <person name="Qu L.H."/>
            <person name="Nelson D.R."/>
            <person name="Sanderfoot A.A."/>
            <person name="Spalding M.H."/>
            <person name="Kapitonov V.V."/>
            <person name="Ren Q."/>
            <person name="Ferris P."/>
            <person name="Lindquist E."/>
            <person name="Shapiro H."/>
            <person name="Lucas S.M."/>
            <person name="Grimwood J."/>
            <person name="Schmutz J."/>
            <person name="Cardol P."/>
            <person name="Cerutti H."/>
            <person name="Chanfreau G."/>
            <person name="Chen C.L."/>
            <person name="Cognat V."/>
            <person name="Croft M.T."/>
            <person name="Dent R."/>
            <person name="Dutcher S."/>
            <person name="Fernandez E."/>
            <person name="Fukuzawa H."/>
            <person name="Gonzalez-Ballester D."/>
            <person name="Gonzalez-Halphen D."/>
            <person name="Hallmann A."/>
            <person name="Hanikenne M."/>
            <person name="Hippler M."/>
            <person name="Inwood W."/>
            <person name="Jabbari K."/>
            <person name="Kalanon M."/>
            <person name="Kuras R."/>
            <person name="Lefebvre P.A."/>
            <person name="Lemaire S.D."/>
            <person name="Lobanov A.V."/>
            <person name="Lohr M."/>
            <person name="Manuell A."/>
            <person name="Meier I."/>
            <person name="Mets L."/>
            <person name="Mittag M."/>
            <person name="Mittelmeier T."/>
            <person name="Moroney J.V."/>
            <person name="Moseley J."/>
            <person name="Napoli C."/>
            <person name="Nedelcu A.M."/>
            <person name="Niyogi K."/>
            <person name="Novoselov S.V."/>
            <person name="Paulsen I.T."/>
            <person name="Pazour G."/>
            <person name="Purton S."/>
            <person name="Ral J.P."/>
            <person name="Riano-Pachon D.M."/>
            <person name="Riekhof W."/>
            <person name="Rymarquis L."/>
            <person name="Schroda M."/>
            <person name="Stern D."/>
            <person name="Umen J."/>
            <person name="Willows R."/>
            <person name="Wilson N."/>
            <person name="Zimmer S.L."/>
            <person name="Allmer J."/>
            <person name="Balk J."/>
            <person name="Bisova K."/>
            <person name="Chen C.J."/>
            <person name="Elias M."/>
            <person name="Gendler K."/>
            <person name="Hauser C."/>
            <person name="Lamb M.R."/>
            <person name="Ledford H."/>
            <person name="Long J.C."/>
            <person name="Minagawa J."/>
            <person name="Page M.D."/>
            <person name="Pan J."/>
            <person name="Pootakham W."/>
            <person name="Roje S."/>
            <person name="Rose A."/>
            <person name="Stahlberg E."/>
            <person name="Terauchi A.M."/>
            <person name="Yang P."/>
            <person name="Ball S."/>
            <person name="Bowler C."/>
            <person name="Dieckmann C.L."/>
            <person name="Gladyshev V.N."/>
            <person name="Green P."/>
            <person name="Jorgensen R."/>
            <person name="Mayfield S."/>
            <person name="Mueller-Roeber B."/>
            <person name="Rajamani S."/>
            <person name="Sayre R.T."/>
            <person name="Brokstein P."/>
            <person name="Dubchak I."/>
            <person name="Goodstein D."/>
            <person name="Hornick L."/>
            <person name="Huang Y.W."/>
            <person name="Jhaveri J."/>
            <person name="Luo Y."/>
            <person name="Martinez D."/>
            <person name="Ngau W.C."/>
            <person name="Otillar B."/>
            <person name="Poliakov A."/>
            <person name="Porter A."/>
            <person name="Szajkowski L."/>
            <person name="Werner G."/>
            <person name="Zhou K."/>
            <person name="Grigoriev I.V."/>
            <person name="Rokhsar D.S."/>
            <person name="Grossman A.R."/>
        </authorList>
    </citation>
    <scope>NUCLEOTIDE SEQUENCE [LARGE SCALE GENOMIC DNA]</scope>
    <source>
        <strain evidence="5">CC-503</strain>
    </source>
</reference>
<evidence type="ECO:0000256" key="2">
    <source>
        <dbReference type="SAM" id="MobiDB-lite"/>
    </source>
</evidence>
<organism evidence="4 5">
    <name type="scientific">Chlamydomonas reinhardtii</name>
    <name type="common">Chlamydomonas smithii</name>
    <dbReference type="NCBI Taxonomy" id="3055"/>
    <lineage>
        <taxon>Eukaryota</taxon>
        <taxon>Viridiplantae</taxon>
        <taxon>Chlorophyta</taxon>
        <taxon>core chlorophytes</taxon>
        <taxon>Chlorophyceae</taxon>
        <taxon>CS clade</taxon>
        <taxon>Chlamydomonadales</taxon>
        <taxon>Chlamydomonadaceae</taxon>
        <taxon>Chlamydomonas</taxon>
    </lineage>
</organism>
<feature type="coiled-coil region" evidence="1">
    <location>
        <begin position="353"/>
        <end position="380"/>
    </location>
</feature>
<dbReference type="Proteomes" id="UP000006906">
    <property type="component" value="Chromosome 16"/>
</dbReference>
<feature type="region of interest" description="Disordered" evidence="2">
    <location>
        <begin position="426"/>
        <end position="446"/>
    </location>
</feature>
<feature type="region of interest" description="Disordered" evidence="2">
    <location>
        <begin position="520"/>
        <end position="541"/>
    </location>
</feature>